<dbReference type="SUPFAM" id="SSF57798">
    <property type="entry name" value="Casein kinase II beta subunit"/>
    <property type="match status" value="1"/>
</dbReference>
<feature type="region of interest" description="Disordered" evidence="3">
    <location>
        <begin position="1"/>
        <end position="59"/>
    </location>
</feature>
<feature type="compositionally biased region" description="Low complexity" evidence="3">
    <location>
        <begin position="28"/>
        <end position="49"/>
    </location>
</feature>
<feature type="region of interest" description="Disordered" evidence="3">
    <location>
        <begin position="72"/>
        <end position="97"/>
    </location>
</feature>
<evidence type="ECO:0000256" key="3">
    <source>
        <dbReference type="SAM" id="MobiDB-lite"/>
    </source>
</evidence>
<evidence type="ECO:0000256" key="1">
    <source>
        <dbReference type="ARBA" id="ARBA00006941"/>
    </source>
</evidence>
<comment type="similarity">
    <text evidence="1 2">Belongs to the casein kinase 2 subunit beta family.</text>
</comment>
<feature type="region of interest" description="Disordered" evidence="3">
    <location>
        <begin position="305"/>
        <end position="324"/>
    </location>
</feature>
<name>A0A7S3PWQ0_9STRA</name>
<dbReference type="SMART" id="SM01085">
    <property type="entry name" value="CK_II_beta"/>
    <property type="match status" value="1"/>
</dbReference>
<dbReference type="InterPro" id="IPR016149">
    <property type="entry name" value="Casein_kin_II_reg-sub_N"/>
</dbReference>
<dbReference type="GO" id="GO:0019887">
    <property type="term" value="F:protein kinase regulator activity"/>
    <property type="evidence" value="ECO:0007669"/>
    <property type="project" value="InterPro"/>
</dbReference>
<comment type="subunit">
    <text evidence="2">Tetramer of two alpha and two beta subunits.</text>
</comment>
<dbReference type="PRINTS" id="PR00472">
    <property type="entry name" value="CASNKINASEII"/>
</dbReference>
<dbReference type="InterPro" id="IPR000704">
    <property type="entry name" value="Casein_kinase_II_reg-sub"/>
</dbReference>
<dbReference type="FunFam" id="2.20.25.20:FF:000001">
    <property type="entry name" value="Casein kinase II subunit beta"/>
    <property type="match status" value="1"/>
</dbReference>
<dbReference type="PANTHER" id="PTHR11740">
    <property type="entry name" value="CASEIN KINASE II SUBUNIT BETA"/>
    <property type="match status" value="1"/>
</dbReference>
<accession>A0A7S3PWQ0</accession>
<dbReference type="Gene3D" id="2.20.25.20">
    <property type="match status" value="1"/>
</dbReference>
<organism evidence="4">
    <name type="scientific">Chaetoceros debilis</name>
    <dbReference type="NCBI Taxonomy" id="122233"/>
    <lineage>
        <taxon>Eukaryota</taxon>
        <taxon>Sar</taxon>
        <taxon>Stramenopiles</taxon>
        <taxon>Ochrophyta</taxon>
        <taxon>Bacillariophyta</taxon>
        <taxon>Coscinodiscophyceae</taxon>
        <taxon>Chaetocerotophycidae</taxon>
        <taxon>Chaetocerotales</taxon>
        <taxon>Chaetocerotaceae</taxon>
        <taxon>Chaetoceros</taxon>
    </lineage>
</organism>
<feature type="compositionally biased region" description="Basic residues" evidence="3">
    <location>
        <begin position="315"/>
        <end position="324"/>
    </location>
</feature>
<gene>
    <name evidence="4" type="ORF">CDEB00056_LOCUS2743</name>
</gene>
<feature type="compositionally biased region" description="Polar residues" evidence="3">
    <location>
        <begin position="72"/>
        <end position="84"/>
    </location>
</feature>
<protein>
    <recommendedName>
        <fullName evidence="2">Casein kinase II subunit beta</fullName>
        <shortName evidence="2">CK II beta</shortName>
    </recommendedName>
</protein>
<dbReference type="PANTHER" id="PTHR11740:SF38">
    <property type="entry name" value="CASEIN KINASE II SUBUNIT BETA"/>
    <property type="match status" value="1"/>
</dbReference>
<feature type="compositionally biased region" description="Basic and acidic residues" evidence="3">
    <location>
        <begin position="305"/>
        <end position="314"/>
    </location>
</feature>
<dbReference type="GO" id="GO:0005737">
    <property type="term" value="C:cytoplasm"/>
    <property type="evidence" value="ECO:0007669"/>
    <property type="project" value="TreeGrafter"/>
</dbReference>
<dbReference type="GO" id="GO:0005956">
    <property type="term" value="C:protein kinase CK2 complex"/>
    <property type="evidence" value="ECO:0007669"/>
    <property type="project" value="UniProtKB-UniRule"/>
</dbReference>
<proteinExistence type="inferred from homology"/>
<dbReference type="AlphaFoldDB" id="A0A7S3PWQ0"/>
<sequence>MSNNDIGTANHDSEELPVELSKLSLEPSSQSQAANASSQNTNSNANITNKVTPATSAASHALQGYQNSAQIKNSQPMMNNNGPQLQKEAVEEESSEISASDDGSWISWFCSLRGNEFFCEVDEDYIQDDFNLTGLHLLVPYYDYALDMVLDVEMPMEEKLTEAQQEIVESAAEMLYGLIHARYILTNRGMHAMYEKYRSASFGRCPHVFCQGQPVLPVGLSDLPRNYTVNVFCPRCHGLFFPKSTRQANIDGAYFGTTFPHLYLMTHPDMIPVKPTQEYTPRVYGFKINSASLFYRNNEDASLQRRIEGRERSSGSRRKNRSGR</sequence>
<dbReference type="InterPro" id="IPR035991">
    <property type="entry name" value="Casein_kinase_II_beta-like"/>
</dbReference>
<reference evidence="4" key="1">
    <citation type="submission" date="2021-01" db="EMBL/GenBank/DDBJ databases">
        <authorList>
            <person name="Corre E."/>
            <person name="Pelletier E."/>
            <person name="Niang G."/>
            <person name="Scheremetjew M."/>
            <person name="Finn R."/>
            <person name="Kale V."/>
            <person name="Holt S."/>
            <person name="Cochrane G."/>
            <person name="Meng A."/>
            <person name="Brown T."/>
            <person name="Cohen L."/>
        </authorList>
    </citation>
    <scope>NUCLEOTIDE SEQUENCE</scope>
    <source>
        <strain evidence="4">MM31A-1</strain>
    </source>
</reference>
<evidence type="ECO:0000313" key="4">
    <source>
        <dbReference type="EMBL" id="CAE0457902.1"/>
    </source>
</evidence>
<evidence type="ECO:0000256" key="2">
    <source>
        <dbReference type="RuleBase" id="RU361268"/>
    </source>
</evidence>
<dbReference type="Pfam" id="PF01214">
    <property type="entry name" value="CK_II_beta"/>
    <property type="match status" value="1"/>
</dbReference>
<dbReference type="Gene3D" id="1.10.1820.10">
    <property type="entry name" value="protein kinase ck2 holoenzyme, chain C, domain 1"/>
    <property type="match status" value="1"/>
</dbReference>
<dbReference type="EMBL" id="HBIO01004008">
    <property type="protein sequence ID" value="CAE0457902.1"/>
    <property type="molecule type" value="Transcribed_RNA"/>
</dbReference>
<feature type="compositionally biased region" description="Polar residues" evidence="3">
    <location>
        <begin position="50"/>
        <end position="59"/>
    </location>
</feature>
<dbReference type="FunFam" id="1.10.1820.10:FF:000005">
    <property type="entry name" value="Casein kinase II subunit beta"/>
    <property type="match status" value="1"/>
</dbReference>